<dbReference type="EMBL" id="MFFM01000052">
    <property type="protein sequence ID" value="OGF07161.1"/>
    <property type="molecule type" value="Genomic_DNA"/>
</dbReference>
<dbReference type="GO" id="GO:0005886">
    <property type="term" value="C:plasma membrane"/>
    <property type="evidence" value="ECO:0007669"/>
    <property type="project" value="UniProtKB-SubCell"/>
</dbReference>
<dbReference type="InterPro" id="IPR004772">
    <property type="entry name" value="TrkH"/>
</dbReference>
<feature type="transmembrane region" description="Helical" evidence="10">
    <location>
        <begin position="198"/>
        <end position="217"/>
    </location>
</feature>
<dbReference type="Pfam" id="PF02386">
    <property type="entry name" value="TrkH"/>
    <property type="match status" value="1"/>
</dbReference>
<feature type="transmembrane region" description="Helical" evidence="10">
    <location>
        <begin position="426"/>
        <end position="448"/>
    </location>
</feature>
<sequence>MKLERKIYNQIFRVEMTPARILVLGFSIAVLLGALLLYLPFSTTAGHHCSFVDALYTSTSAVCVTGLIVKDTAKDFTPAGKIIILFLIQIGGLGYMSLATVLSLMVGRKISLRERLIIQEAYNILTLEGLARFATRILRVTAVLEGLGAVILSLHWWKTGFPLPKAIVLGVFHSVSAFCNAGFSLFSNGLLDYAADPVVSLTICGLVVSGGLGFIAISDIYKTGIQRTEKRLTTHSKLVILMTVSLIIAGTILIYLLERNNTLINLSASGKWLAALFQSITPRTAGFNTVNVGLMHFPTLMLVIILMFIGASPGGTGGGIKTTTFGVMMASIWSTLTGRSRVLIFKKRLEHEFINRAFVLSAIAAMMLVTVTLLLLQAETAHFSAENMMPVLFEVVSAFGTVGLSIGSAINPLLSFSYDFGNWGKLLIILTMFAGRLGPLTMGSAVVWRRKDKPFEYPEAKVLIG</sequence>
<gene>
    <name evidence="11" type="ORF">A2024_05245</name>
</gene>
<dbReference type="AlphaFoldDB" id="A0A1F5QZT8"/>
<feature type="transmembrane region" description="Helical" evidence="10">
    <location>
        <begin position="292"/>
        <end position="312"/>
    </location>
</feature>
<reference evidence="11 12" key="1">
    <citation type="journal article" date="2016" name="Nat. Commun.">
        <title>Thousands of microbial genomes shed light on interconnected biogeochemical processes in an aquifer system.</title>
        <authorList>
            <person name="Anantharaman K."/>
            <person name="Brown C.T."/>
            <person name="Hug L.A."/>
            <person name="Sharon I."/>
            <person name="Castelle C.J."/>
            <person name="Probst A.J."/>
            <person name="Thomas B.C."/>
            <person name="Singh A."/>
            <person name="Wilkins M.J."/>
            <person name="Karaoz U."/>
            <person name="Brodie E.L."/>
            <person name="Williams K.H."/>
            <person name="Hubbard S.S."/>
            <person name="Banfield J.F."/>
        </authorList>
    </citation>
    <scope>NUCLEOTIDE SEQUENCE [LARGE SCALE GENOMIC DNA]</scope>
</reference>
<evidence type="ECO:0000313" key="11">
    <source>
        <dbReference type="EMBL" id="OGF07161.1"/>
    </source>
</evidence>
<evidence type="ECO:0000256" key="9">
    <source>
        <dbReference type="ARBA" id="ARBA00023136"/>
    </source>
</evidence>
<evidence type="ECO:0000256" key="10">
    <source>
        <dbReference type="SAM" id="Phobius"/>
    </source>
</evidence>
<accession>A0A1F5QZT8</accession>
<evidence type="ECO:0000313" key="12">
    <source>
        <dbReference type="Proteomes" id="UP000177230"/>
    </source>
</evidence>
<evidence type="ECO:0000256" key="3">
    <source>
        <dbReference type="ARBA" id="ARBA00022475"/>
    </source>
</evidence>
<evidence type="ECO:0000256" key="7">
    <source>
        <dbReference type="ARBA" id="ARBA00022989"/>
    </source>
</evidence>
<dbReference type="PANTHER" id="PTHR32024">
    <property type="entry name" value="TRK SYSTEM POTASSIUM UPTAKE PROTEIN TRKG-RELATED"/>
    <property type="match status" value="1"/>
</dbReference>
<feature type="transmembrane region" description="Helical" evidence="10">
    <location>
        <begin position="137"/>
        <end position="157"/>
    </location>
</feature>
<proteinExistence type="predicted"/>
<evidence type="ECO:0000256" key="4">
    <source>
        <dbReference type="ARBA" id="ARBA00022538"/>
    </source>
</evidence>
<organism evidence="11 12">
    <name type="scientific">Candidatus Edwardsbacteria bacterium GWF2_54_11</name>
    <dbReference type="NCBI Taxonomy" id="1817851"/>
    <lineage>
        <taxon>Bacteria</taxon>
        <taxon>Candidatus Edwardsiibacteriota</taxon>
    </lineage>
</organism>
<keyword evidence="7 10" id="KW-1133">Transmembrane helix</keyword>
<feature type="transmembrane region" description="Helical" evidence="10">
    <location>
        <begin position="21"/>
        <end position="39"/>
    </location>
</feature>
<keyword evidence="9 10" id="KW-0472">Membrane</keyword>
<dbReference type="Proteomes" id="UP000177230">
    <property type="component" value="Unassembled WGS sequence"/>
</dbReference>
<keyword evidence="4" id="KW-0633">Potassium transport</keyword>
<name>A0A1F5QZT8_9BACT</name>
<feature type="transmembrane region" description="Helical" evidence="10">
    <location>
        <begin position="238"/>
        <end position="257"/>
    </location>
</feature>
<comment type="caution">
    <text evidence="11">The sequence shown here is derived from an EMBL/GenBank/DDBJ whole genome shotgun (WGS) entry which is preliminary data.</text>
</comment>
<keyword evidence="3" id="KW-1003">Cell membrane</keyword>
<dbReference type="NCBIfam" id="TIGR00933">
    <property type="entry name" value="2a38"/>
    <property type="match status" value="1"/>
</dbReference>
<evidence type="ECO:0000256" key="5">
    <source>
        <dbReference type="ARBA" id="ARBA00022692"/>
    </source>
</evidence>
<keyword evidence="2" id="KW-0813">Transport</keyword>
<dbReference type="PANTHER" id="PTHR32024:SF1">
    <property type="entry name" value="KTR SYSTEM POTASSIUM UPTAKE PROTEIN B"/>
    <property type="match status" value="1"/>
</dbReference>
<evidence type="ECO:0000256" key="1">
    <source>
        <dbReference type="ARBA" id="ARBA00004651"/>
    </source>
</evidence>
<evidence type="ECO:0000256" key="6">
    <source>
        <dbReference type="ARBA" id="ARBA00022958"/>
    </source>
</evidence>
<keyword evidence="6" id="KW-0630">Potassium</keyword>
<evidence type="ECO:0000256" key="8">
    <source>
        <dbReference type="ARBA" id="ARBA00023065"/>
    </source>
</evidence>
<feature type="transmembrane region" description="Helical" evidence="10">
    <location>
        <begin position="166"/>
        <end position="186"/>
    </location>
</feature>
<evidence type="ECO:0008006" key="13">
    <source>
        <dbReference type="Google" id="ProtNLM"/>
    </source>
</evidence>
<comment type="subcellular location">
    <subcellularLocation>
        <location evidence="1">Cell membrane</location>
        <topology evidence="1">Multi-pass membrane protein</topology>
    </subcellularLocation>
</comment>
<keyword evidence="5 10" id="KW-0812">Transmembrane</keyword>
<feature type="transmembrane region" description="Helical" evidence="10">
    <location>
        <begin position="318"/>
        <end position="336"/>
    </location>
</feature>
<evidence type="ECO:0000256" key="2">
    <source>
        <dbReference type="ARBA" id="ARBA00022448"/>
    </source>
</evidence>
<feature type="transmembrane region" description="Helical" evidence="10">
    <location>
        <begin position="82"/>
        <end position="106"/>
    </location>
</feature>
<dbReference type="GO" id="GO:0015379">
    <property type="term" value="F:potassium:chloride symporter activity"/>
    <property type="evidence" value="ECO:0007669"/>
    <property type="project" value="InterPro"/>
</dbReference>
<protein>
    <recommendedName>
        <fullName evidence="13">Trk family potassium uptake protein</fullName>
    </recommendedName>
</protein>
<keyword evidence="8" id="KW-0406">Ion transport</keyword>
<feature type="transmembrane region" description="Helical" evidence="10">
    <location>
        <begin position="357"/>
        <end position="376"/>
    </location>
</feature>
<feature type="transmembrane region" description="Helical" evidence="10">
    <location>
        <begin position="396"/>
        <end position="414"/>
    </location>
</feature>
<dbReference type="InterPro" id="IPR003445">
    <property type="entry name" value="Cat_transpt"/>
</dbReference>